<dbReference type="InterPro" id="IPR010559">
    <property type="entry name" value="Sig_transdc_His_kin_internal"/>
</dbReference>
<feature type="domain" description="Signal transduction histidine kinase internal region" evidence="2">
    <location>
        <begin position="167"/>
        <end position="244"/>
    </location>
</feature>
<dbReference type="EMBL" id="VLKR01000040">
    <property type="protein sequence ID" value="TWI15638.1"/>
    <property type="molecule type" value="Genomic_DNA"/>
</dbReference>
<dbReference type="Pfam" id="PF06580">
    <property type="entry name" value="His_kinase"/>
    <property type="match status" value="1"/>
</dbReference>
<feature type="transmembrane region" description="Helical" evidence="1">
    <location>
        <begin position="54"/>
        <end position="76"/>
    </location>
</feature>
<dbReference type="GO" id="GO:0016020">
    <property type="term" value="C:membrane"/>
    <property type="evidence" value="ECO:0007669"/>
    <property type="project" value="InterPro"/>
</dbReference>
<feature type="transmembrane region" description="Helical" evidence="1">
    <location>
        <begin position="88"/>
        <end position="107"/>
    </location>
</feature>
<proteinExistence type="predicted"/>
<keyword evidence="1" id="KW-1133">Transmembrane helix</keyword>
<organism evidence="3 4">
    <name type="scientific">Sphingobacterium siyangense</name>
    <dbReference type="NCBI Taxonomy" id="459529"/>
    <lineage>
        <taxon>Bacteria</taxon>
        <taxon>Pseudomonadati</taxon>
        <taxon>Bacteroidota</taxon>
        <taxon>Sphingobacteriia</taxon>
        <taxon>Sphingobacteriales</taxon>
        <taxon>Sphingobacteriaceae</taxon>
        <taxon>Sphingobacterium</taxon>
    </lineage>
</organism>
<dbReference type="Gene3D" id="3.30.565.10">
    <property type="entry name" value="Histidine kinase-like ATPase, C-terminal domain"/>
    <property type="match status" value="1"/>
</dbReference>
<evidence type="ECO:0000313" key="4">
    <source>
        <dbReference type="Proteomes" id="UP000315908"/>
    </source>
</evidence>
<protein>
    <submittedName>
        <fullName evidence="3">Histidine kinase</fullName>
    </submittedName>
</protein>
<sequence length="357" mass="41502">MENLTADQKNRQLIGLLIDRRYRLWRHGAFLSGFLLLLFYKVNQSTEYHGIYRYYNLSAIFLTFNFMFYFNMYFLIPRFFFRAKYIHYLLILMLVVSLGLYVLDFISDTLAPHRSHDTVKVTENMGHPIWFIIAYAVILVTTTIKLFQRWTLDRESYAELKDLTLSMELESLKNQINPHFLFNMLNNVNVLIRKNPDRASMVVFKLSQFLRYQLYENQTETTPVSAEIGFLSNFLNLETIRRDNFLFTIETGNENLNSVFIPPNLFTTFVENAVKHSADISGGGTFVGISLKIDNGRLLFHCTNSVAAGEGSPNSEKGGLGLINIKRRLELLFDKNYRLDISTVNNQFIVDLEIPIN</sequence>
<keyword evidence="3" id="KW-0808">Transferase</keyword>
<evidence type="ECO:0000259" key="2">
    <source>
        <dbReference type="Pfam" id="PF06580"/>
    </source>
</evidence>
<feature type="transmembrane region" description="Helical" evidence="1">
    <location>
        <begin position="127"/>
        <end position="147"/>
    </location>
</feature>
<feature type="transmembrane region" description="Helical" evidence="1">
    <location>
        <begin position="24"/>
        <end position="42"/>
    </location>
</feature>
<dbReference type="RefSeq" id="WP_145330589.1">
    <property type="nucleotide sequence ID" value="NZ_VLKR01000040.1"/>
</dbReference>
<dbReference type="Proteomes" id="UP000315908">
    <property type="component" value="Unassembled WGS sequence"/>
</dbReference>
<gene>
    <name evidence="3" type="ORF">IQ31_04921</name>
</gene>
<dbReference type="OrthoDB" id="9792992at2"/>
<dbReference type="GO" id="GO:0000155">
    <property type="term" value="F:phosphorelay sensor kinase activity"/>
    <property type="evidence" value="ECO:0007669"/>
    <property type="project" value="InterPro"/>
</dbReference>
<keyword evidence="1" id="KW-0472">Membrane</keyword>
<dbReference type="InterPro" id="IPR036890">
    <property type="entry name" value="HATPase_C_sf"/>
</dbReference>
<dbReference type="PANTHER" id="PTHR34220">
    <property type="entry name" value="SENSOR HISTIDINE KINASE YPDA"/>
    <property type="match status" value="1"/>
</dbReference>
<comment type="caution">
    <text evidence="3">The sequence shown here is derived from an EMBL/GenBank/DDBJ whole genome shotgun (WGS) entry which is preliminary data.</text>
</comment>
<dbReference type="PANTHER" id="PTHR34220:SF7">
    <property type="entry name" value="SENSOR HISTIDINE KINASE YPDA"/>
    <property type="match status" value="1"/>
</dbReference>
<reference evidence="3 4" key="1">
    <citation type="journal article" date="2015" name="Stand. Genomic Sci.">
        <title>Genomic Encyclopedia of Bacterial and Archaeal Type Strains, Phase III: the genomes of soil and plant-associated and newly described type strains.</title>
        <authorList>
            <person name="Whitman W.B."/>
            <person name="Woyke T."/>
            <person name="Klenk H.P."/>
            <person name="Zhou Y."/>
            <person name="Lilburn T.G."/>
            <person name="Beck B.J."/>
            <person name="De Vos P."/>
            <person name="Vandamme P."/>
            <person name="Eisen J.A."/>
            <person name="Garrity G."/>
            <person name="Hugenholtz P."/>
            <person name="Kyrpides N.C."/>
        </authorList>
    </citation>
    <scope>NUCLEOTIDE SEQUENCE [LARGE SCALE GENOMIC DNA]</scope>
    <source>
        <strain evidence="3 4">CGMCC 1.6855</strain>
    </source>
</reference>
<dbReference type="InterPro" id="IPR050640">
    <property type="entry name" value="Bact_2-comp_sensor_kinase"/>
</dbReference>
<evidence type="ECO:0000313" key="3">
    <source>
        <dbReference type="EMBL" id="TWI15638.1"/>
    </source>
</evidence>
<dbReference type="AlphaFoldDB" id="A0A562M759"/>
<evidence type="ECO:0000256" key="1">
    <source>
        <dbReference type="SAM" id="Phobius"/>
    </source>
</evidence>
<keyword evidence="3" id="KW-0418">Kinase</keyword>
<name>A0A562M759_9SPHI</name>
<accession>A0A562M759</accession>
<keyword evidence="1" id="KW-0812">Transmembrane</keyword>